<keyword evidence="6 8" id="KW-0472">Membrane</keyword>
<feature type="transmembrane region" description="Helical" evidence="8">
    <location>
        <begin position="225"/>
        <end position="248"/>
    </location>
</feature>
<feature type="transmembrane region" description="Helical" evidence="8">
    <location>
        <begin position="142"/>
        <end position="163"/>
    </location>
</feature>
<protein>
    <submittedName>
        <fullName evidence="9">Putative metal transport system membrane protein</fullName>
    </submittedName>
</protein>
<dbReference type="PANTHER" id="PTHR30477">
    <property type="entry name" value="ABC-TRANSPORTER METAL-BINDING PROTEIN"/>
    <property type="match status" value="1"/>
</dbReference>
<evidence type="ECO:0000256" key="8">
    <source>
        <dbReference type="SAM" id="Phobius"/>
    </source>
</evidence>
<dbReference type="PANTHER" id="PTHR30477:SF18">
    <property type="entry name" value="METAL TRANSPORT SYSTEM MEMBRANE PROTEIN CT_417-RELATED"/>
    <property type="match status" value="1"/>
</dbReference>
<evidence type="ECO:0000256" key="5">
    <source>
        <dbReference type="ARBA" id="ARBA00022989"/>
    </source>
</evidence>
<dbReference type="OMA" id="ALMGDGI"/>
<reference evidence="9 10" key="1">
    <citation type="journal article" date="2014" name="Mol. Biol. Evol.">
        <title>Massive expansion of Ubiquitination-related gene families within the Chlamydiae.</title>
        <authorList>
            <person name="Domman D."/>
            <person name="Collingro A."/>
            <person name="Lagkouvardos I."/>
            <person name="Gehre L."/>
            <person name="Weinmaier T."/>
            <person name="Rattei T."/>
            <person name="Subtil A."/>
            <person name="Horn M."/>
        </authorList>
    </citation>
    <scope>NUCLEOTIDE SEQUENCE [LARGE SCALE GENOMIC DNA]</scope>
    <source>
        <strain evidence="9 10">OEW1</strain>
    </source>
</reference>
<feature type="transmembrane region" description="Helical" evidence="8">
    <location>
        <begin position="72"/>
        <end position="93"/>
    </location>
</feature>
<evidence type="ECO:0000313" key="10">
    <source>
        <dbReference type="Proteomes" id="UP000031307"/>
    </source>
</evidence>
<dbReference type="Gene3D" id="1.10.3470.10">
    <property type="entry name" value="ABC transporter involved in vitamin B12 uptake, BtuC"/>
    <property type="match status" value="1"/>
</dbReference>
<gene>
    <name evidence="9" type="ORF">DB43_HG00130</name>
</gene>
<dbReference type="PATRIC" id="fig|83552.4.peg.2019"/>
<feature type="transmembrane region" description="Helical" evidence="8">
    <location>
        <begin position="254"/>
        <end position="275"/>
    </location>
</feature>
<dbReference type="CDD" id="cd06550">
    <property type="entry name" value="TM_ABC_iron-siderophores_like"/>
    <property type="match status" value="1"/>
</dbReference>
<evidence type="ECO:0000256" key="2">
    <source>
        <dbReference type="ARBA" id="ARBA00008034"/>
    </source>
</evidence>
<evidence type="ECO:0000256" key="3">
    <source>
        <dbReference type="ARBA" id="ARBA00022475"/>
    </source>
</evidence>
<organism evidence="9 10">
    <name type="scientific">Parachlamydia acanthamoebae</name>
    <dbReference type="NCBI Taxonomy" id="83552"/>
    <lineage>
        <taxon>Bacteria</taxon>
        <taxon>Pseudomonadati</taxon>
        <taxon>Chlamydiota</taxon>
        <taxon>Chlamydiia</taxon>
        <taxon>Parachlamydiales</taxon>
        <taxon>Parachlamydiaceae</taxon>
        <taxon>Parachlamydia</taxon>
    </lineage>
</organism>
<dbReference type="InterPro" id="IPR001626">
    <property type="entry name" value="ABC_TroCD"/>
</dbReference>
<evidence type="ECO:0000256" key="4">
    <source>
        <dbReference type="ARBA" id="ARBA00022692"/>
    </source>
</evidence>
<keyword evidence="7" id="KW-0813">Transport</keyword>
<dbReference type="EMBL" id="JSAM01000102">
    <property type="protein sequence ID" value="KIA76867.1"/>
    <property type="molecule type" value="Genomic_DNA"/>
</dbReference>
<dbReference type="GO" id="GO:0010043">
    <property type="term" value="P:response to zinc ion"/>
    <property type="evidence" value="ECO:0007669"/>
    <property type="project" value="TreeGrafter"/>
</dbReference>
<keyword evidence="4 7" id="KW-0812">Transmembrane</keyword>
<feature type="transmembrane region" description="Helical" evidence="8">
    <location>
        <begin position="183"/>
        <end position="213"/>
    </location>
</feature>
<evidence type="ECO:0000313" key="9">
    <source>
        <dbReference type="EMBL" id="KIA76867.1"/>
    </source>
</evidence>
<sequence>MSFFDALMTNSLLLSALLAGLAASIVSGIIGSYVVVKRIVFISGSISHSVLSGIGFCLWLQRSQGITWASPLMGALVAAVLSALIIGWIHLHYRQREDSVIAAIWAIGMAVGILFISQTPGFNVELTNFLIGNILWVSNTDLYILFGLDLVVLVAVLFFHTRFLVICFDEEQAQLQGLPVNFLYILLLILTAISIVLLIEVVGVILVLTMLTVPASIANLLTSRLSHMMSIAVLLSILFCLVGTGAAFHLDWPAGASIALVAGVTYMIALFLFPLTSRPLKLKVKSPALT</sequence>
<dbReference type="GO" id="GO:0055085">
    <property type="term" value="P:transmembrane transport"/>
    <property type="evidence" value="ECO:0007669"/>
    <property type="project" value="InterPro"/>
</dbReference>
<comment type="subcellular location">
    <subcellularLocation>
        <location evidence="1">Cell inner membrane</location>
        <topology evidence="1">Multi-pass membrane protein</topology>
    </subcellularLocation>
    <subcellularLocation>
        <location evidence="7">Cell membrane</location>
        <topology evidence="7">Multi-pass membrane protein</topology>
    </subcellularLocation>
</comment>
<evidence type="ECO:0000256" key="1">
    <source>
        <dbReference type="ARBA" id="ARBA00004429"/>
    </source>
</evidence>
<feature type="transmembrane region" description="Helical" evidence="8">
    <location>
        <begin position="38"/>
        <end position="60"/>
    </location>
</feature>
<dbReference type="Pfam" id="PF00950">
    <property type="entry name" value="ABC-3"/>
    <property type="match status" value="1"/>
</dbReference>
<dbReference type="Proteomes" id="UP000031307">
    <property type="component" value="Unassembled WGS sequence"/>
</dbReference>
<keyword evidence="5 8" id="KW-1133">Transmembrane helix</keyword>
<feature type="transmembrane region" description="Helical" evidence="8">
    <location>
        <begin position="99"/>
        <end position="122"/>
    </location>
</feature>
<comment type="similarity">
    <text evidence="2 7">Belongs to the ABC-3 integral membrane protein family.</text>
</comment>
<dbReference type="GO" id="GO:0043190">
    <property type="term" value="C:ATP-binding cassette (ABC) transporter complex"/>
    <property type="evidence" value="ECO:0007669"/>
    <property type="project" value="InterPro"/>
</dbReference>
<keyword evidence="3" id="KW-1003">Cell membrane</keyword>
<accession>A0A0C1E6D9</accession>
<dbReference type="SUPFAM" id="SSF81345">
    <property type="entry name" value="ABC transporter involved in vitamin B12 uptake, BtuC"/>
    <property type="match status" value="1"/>
</dbReference>
<dbReference type="AlphaFoldDB" id="A0A0C1E6D9"/>
<comment type="caution">
    <text evidence="9">The sequence shown here is derived from an EMBL/GenBank/DDBJ whole genome shotgun (WGS) entry which is preliminary data.</text>
</comment>
<evidence type="ECO:0000256" key="7">
    <source>
        <dbReference type="RuleBase" id="RU003943"/>
    </source>
</evidence>
<name>A0A0C1E6D9_9BACT</name>
<evidence type="ECO:0000256" key="6">
    <source>
        <dbReference type="ARBA" id="ARBA00023136"/>
    </source>
</evidence>
<proteinExistence type="inferred from homology"/>
<dbReference type="InterPro" id="IPR037294">
    <property type="entry name" value="ABC_BtuC-like"/>
</dbReference>